<reference evidence="2" key="1">
    <citation type="submission" date="2014-11" db="EMBL/GenBank/DDBJ databases">
        <authorList>
            <person name="Amaro Gonzalez C."/>
        </authorList>
    </citation>
    <scope>NUCLEOTIDE SEQUENCE</scope>
</reference>
<reference evidence="2" key="2">
    <citation type="journal article" date="2015" name="Fish Shellfish Immunol.">
        <title>Early steps in the European eel (Anguilla anguilla)-Vibrio vulnificus interaction in the gills: Role of the RtxA13 toxin.</title>
        <authorList>
            <person name="Callol A."/>
            <person name="Pajuelo D."/>
            <person name="Ebbesson L."/>
            <person name="Teles M."/>
            <person name="MacKenzie S."/>
            <person name="Amaro C."/>
        </authorList>
    </citation>
    <scope>NUCLEOTIDE SEQUENCE</scope>
</reference>
<protein>
    <submittedName>
        <fullName evidence="2">Uncharacterized protein</fullName>
    </submittedName>
</protein>
<keyword evidence="1" id="KW-1133">Transmembrane helix</keyword>
<organism evidence="2">
    <name type="scientific">Anguilla anguilla</name>
    <name type="common">European freshwater eel</name>
    <name type="synonym">Muraena anguilla</name>
    <dbReference type="NCBI Taxonomy" id="7936"/>
    <lineage>
        <taxon>Eukaryota</taxon>
        <taxon>Metazoa</taxon>
        <taxon>Chordata</taxon>
        <taxon>Craniata</taxon>
        <taxon>Vertebrata</taxon>
        <taxon>Euteleostomi</taxon>
        <taxon>Actinopterygii</taxon>
        <taxon>Neopterygii</taxon>
        <taxon>Teleostei</taxon>
        <taxon>Anguilliformes</taxon>
        <taxon>Anguillidae</taxon>
        <taxon>Anguilla</taxon>
    </lineage>
</organism>
<keyword evidence="1" id="KW-0472">Membrane</keyword>
<feature type="transmembrane region" description="Helical" evidence="1">
    <location>
        <begin position="6"/>
        <end position="22"/>
    </location>
</feature>
<sequence>MYNNIRYIIISLLFYHIIPSYVRQSYSNRK</sequence>
<dbReference type="AlphaFoldDB" id="A0A0E9WH31"/>
<evidence type="ECO:0000256" key="1">
    <source>
        <dbReference type="SAM" id="Phobius"/>
    </source>
</evidence>
<proteinExistence type="predicted"/>
<accession>A0A0E9WH31</accession>
<evidence type="ECO:0000313" key="2">
    <source>
        <dbReference type="EMBL" id="JAH89682.1"/>
    </source>
</evidence>
<keyword evidence="1" id="KW-0812">Transmembrane</keyword>
<name>A0A0E9WH31_ANGAN</name>
<dbReference type="EMBL" id="GBXM01018895">
    <property type="protein sequence ID" value="JAH89682.1"/>
    <property type="molecule type" value="Transcribed_RNA"/>
</dbReference>